<dbReference type="EMBL" id="AP014548">
    <property type="protein sequence ID" value="BAO54047.1"/>
    <property type="molecule type" value="Genomic_DNA"/>
</dbReference>
<feature type="binding site" evidence="7">
    <location>
        <position position="65"/>
    </location>
    <ligand>
        <name>Zn(2+)</name>
        <dbReference type="ChEBI" id="CHEBI:29105"/>
    </ligand>
</feature>
<evidence type="ECO:0000256" key="5">
    <source>
        <dbReference type="ARBA" id="ARBA00022989"/>
    </source>
</evidence>
<evidence type="ECO:0000256" key="8">
    <source>
        <dbReference type="SAM" id="Phobius"/>
    </source>
</evidence>
<accession>W8VVP2</accession>
<keyword evidence="4 8" id="KW-0812">Transmembrane</keyword>
<evidence type="ECO:0000256" key="4">
    <source>
        <dbReference type="ARBA" id="ARBA00022692"/>
    </source>
</evidence>
<organism evidence="9 10">
    <name type="scientific">Nonlabens marinus S1-08</name>
    <dbReference type="NCBI Taxonomy" id="1454201"/>
    <lineage>
        <taxon>Bacteria</taxon>
        <taxon>Pseudomonadati</taxon>
        <taxon>Bacteroidota</taxon>
        <taxon>Flavobacteriia</taxon>
        <taxon>Flavobacteriales</taxon>
        <taxon>Flavobacteriaceae</taxon>
        <taxon>Nonlabens</taxon>
    </lineage>
</organism>
<name>W8VVP2_9FLAO</name>
<feature type="transmembrane region" description="Helical" evidence="8">
    <location>
        <begin position="163"/>
        <end position="181"/>
    </location>
</feature>
<dbReference type="GO" id="GO:0005886">
    <property type="term" value="C:plasma membrane"/>
    <property type="evidence" value="ECO:0007669"/>
    <property type="project" value="UniProtKB-SubCell"/>
</dbReference>
<feature type="transmembrane region" description="Helical" evidence="8">
    <location>
        <begin position="82"/>
        <end position="100"/>
    </location>
</feature>
<evidence type="ECO:0000256" key="7">
    <source>
        <dbReference type="PIRSR" id="PIRSR604254-1"/>
    </source>
</evidence>
<dbReference type="PANTHER" id="PTHR20855">
    <property type="entry name" value="ADIPOR/PROGESTIN RECEPTOR-RELATED"/>
    <property type="match status" value="1"/>
</dbReference>
<dbReference type="Pfam" id="PF03006">
    <property type="entry name" value="HlyIII"/>
    <property type="match status" value="1"/>
</dbReference>
<sequence length="211" mass="24063">MPRAQTALEERWNVITHGFGFLVFVIASYFLLTEAVESVAPYALMGIIIYCVSQLFLYAASTSYHYAKPEKIKWTLRKMDHISIYFSIAGTYTPVCLISLEQTSGWMILTAVWSIVLFGTIWKLFFTGKFEAFSSILYLVMGWMVIIDVGALQDAFSTAEMNWLIAGGISFSVGIIFYAWNRLFFNHVIWHFFVLGGSLSHLIMVWLILTT</sequence>
<feature type="transmembrane region" description="Helical" evidence="8">
    <location>
        <begin position="12"/>
        <end position="33"/>
    </location>
</feature>
<evidence type="ECO:0000313" key="9">
    <source>
        <dbReference type="EMBL" id="BAO54047.1"/>
    </source>
</evidence>
<feature type="binding site" evidence="7">
    <location>
        <position position="187"/>
    </location>
    <ligand>
        <name>Zn(2+)</name>
        <dbReference type="ChEBI" id="CHEBI:29105"/>
    </ligand>
</feature>
<dbReference type="PANTHER" id="PTHR20855:SF3">
    <property type="entry name" value="LD03007P"/>
    <property type="match status" value="1"/>
</dbReference>
<dbReference type="AlphaFoldDB" id="W8VVP2"/>
<dbReference type="GO" id="GO:0140911">
    <property type="term" value="F:pore-forming activity"/>
    <property type="evidence" value="ECO:0007669"/>
    <property type="project" value="InterPro"/>
</dbReference>
<comment type="subcellular location">
    <subcellularLocation>
        <location evidence="1">Cell membrane</location>
        <topology evidence="1">Multi-pass membrane protein</topology>
    </subcellularLocation>
</comment>
<feature type="transmembrane region" description="Helical" evidence="8">
    <location>
        <begin position="106"/>
        <end position="125"/>
    </location>
</feature>
<feature type="transmembrane region" description="Helical" evidence="8">
    <location>
        <begin position="132"/>
        <end position="151"/>
    </location>
</feature>
<gene>
    <name evidence="9" type="ORF">NMS_0038</name>
</gene>
<dbReference type="InterPro" id="IPR005744">
    <property type="entry name" value="Hy-lIII"/>
</dbReference>
<dbReference type="InterPro" id="IPR004254">
    <property type="entry name" value="AdipoR/HlyIII-related"/>
</dbReference>
<reference evidence="9 10" key="1">
    <citation type="journal article" date="2014" name="Proc. Natl. Acad. Sci. U.S.A.">
        <title>Functional characterization of flavobacteria rhodopsins reveals a unique class of light-driven chloride pump in bacteria.</title>
        <authorList>
            <person name="Yoshizawa S."/>
            <person name="Kumagai Y."/>
            <person name="Kim H."/>
            <person name="Ogura Y."/>
            <person name="Hayashi T."/>
            <person name="Iwasaki W."/>
            <person name="DeLong E.F."/>
            <person name="Kogure K."/>
        </authorList>
    </citation>
    <scope>NUCLEOTIDE SEQUENCE [LARGE SCALE GENOMIC DNA]</scope>
    <source>
        <strain evidence="9 10">S1-08</strain>
    </source>
</reference>
<feature type="binding site" evidence="7">
    <location>
        <position position="191"/>
    </location>
    <ligand>
        <name>Zn(2+)</name>
        <dbReference type="ChEBI" id="CHEBI:29105"/>
    </ligand>
</feature>
<dbReference type="RefSeq" id="WP_041494813.1">
    <property type="nucleotide sequence ID" value="NZ_AP014548.1"/>
</dbReference>
<dbReference type="OrthoDB" id="9813689at2"/>
<dbReference type="STRING" id="1454201.NMS_0038"/>
<evidence type="ECO:0000313" key="10">
    <source>
        <dbReference type="Proteomes" id="UP000031760"/>
    </source>
</evidence>
<dbReference type="GO" id="GO:0046872">
    <property type="term" value="F:metal ion binding"/>
    <property type="evidence" value="ECO:0007669"/>
    <property type="project" value="UniProtKB-KW"/>
</dbReference>
<dbReference type="KEGG" id="nmf:NMS_0038"/>
<evidence type="ECO:0000256" key="2">
    <source>
        <dbReference type="ARBA" id="ARBA00008488"/>
    </source>
</evidence>
<dbReference type="HOGENOM" id="CLU_051078_1_0_10"/>
<protein>
    <submittedName>
        <fullName evidence="9">Predicted membrane protein hemolysin III homolog</fullName>
    </submittedName>
</protein>
<evidence type="ECO:0000256" key="6">
    <source>
        <dbReference type="ARBA" id="ARBA00023136"/>
    </source>
</evidence>
<feature type="transmembrane region" description="Helical" evidence="8">
    <location>
        <begin position="39"/>
        <end position="61"/>
    </location>
</feature>
<keyword evidence="3" id="KW-1003">Cell membrane</keyword>
<keyword evidence="5 8" id="KW-1133">Transmembrane helix</keyword>
<dbReference type="NCBIfam" id="TIGR01065">
    <property type="entry name" value="hlyIII"/>
    <property type="match status" value="1"/>
</dbReference>
<feature type="transmembrane region" description="Helical" evidence="8">
    <location>
        <begin position="188"/>
        <end position="209"/>
    </location>
</feature>
<keyword evidence="7" id="KW-0479">Metal-binding</keyword>
<keyword evidence="7" id="KW-0862">Zinc</keyword>
<comment type="similarity">
    <text evidence="2">Belongs to the UPF0073 (Hly-III) family.</text>
</comment>
<evidence type="ECO:0000256" key="3">
    <source>
        <dbReference type="ARBA" id="ARBA00022475"/>
    </source>
</evidence>
<keyword evidence="6 8" id="KW-0472">Membrane</keyword>
<keyword evidence="10" id="KW-1185">Reference proteome</keyword>
<evidence type="ECO:0000256" key="1">
    <source>
        <dbReference type="ARBA" id="ARBA00004651"/>
    </source>
</evidence>
<proteinExistence type="inferred from homology"/>
<dbReference type="Proteomes" id="UP000031760">
    <property type="component" value="Chromosome"/>
</dbReference>